<dbReference type="EMBL" id="MEIL01000029">
    <property type="protein sequence ID" value="PIT38649.1"/>
    <property type="molecule type" value="Genomic_DNA"/>
</dbReference>
<evidence type="ECO:0000259" key="7">
    <source>
        <dbReference type="Pfam" id="PF04138"/>
    </source>
</evidence>
<organism evidence="8 9">
    <name type="scientific">Snodgrassella alvi</name>
    <dbReference type="NCBI Taxonomy" id="1196083"/>
    <lineage>
        <taxon>Bacteria</taxon>
        <taxon>Pseudomonadati</taxon>
        <taxon>Pseudomonadota</taxon>
        <taxon>Betaproteobacteria</taxon>
        <taxon>Neisseriales</taxon>
        <taxon>Neisseriaceae</taxon>
        <taxon>Snodgrassella</taxon>
    </lineage>
</organism>
<feature type="domain" description="GtrA/DPMS transmembrane" evidence="7">
    <location>
        <begin position="11"/>
        <end position="126"/>
    </location>
</feature>
<accession>A0A2N9X646</accession>
<proteinExistence type="inferred from homology"/>
<evidence type="ECO:0000256" key="3">
    <source>
        <dbReference type="ARBA" id="ARBA00022692"/>
    </source>
</evidence>
<keyword evidence="3 6" id="KW-0812">Transmembrane</keyword>
<dbReference type="GO" id="GO:0000271">
    <property type="term" value="P:polysaccharide biosynthetic process"/>
    <property type="evidence" value="ECO:0007669"/>
    <property type="project" value="InterPro"/>
</dbReference>
<dbReference type="RefSeq" id="WP_100152534.1">
    <property type="nucleotide sequence ID" value="NZ_MEIL01000029.1"/>
</dbReference>
<dbReference type="PANTHER" id="PTHR38459">
    <property type="entry name" value="PROPHAGE BACTOPRENOL-LINKED GLUCOSE TRANSLOCASE HOMOLOG"/>
    <property type="match status" value="1"/>
</dbReference>
<comment type="similarity">
    <text evidence="2">Belongs to the GtrA family.</text>
</comment>
<dbReference type="PANTHER" id="PTHR38459:SF1">
    <property type="entry name" value="PROPHAGE BACTOPRENOL-LINKED GLUCOSE TRANSLOCASE HOMOLOG"/>
    <property type="match status" value="1"/>
</dbReference>
<dbReference type="Proteomes" id="UP000230202">
    <property type="component" value="Unassembled WGS sequence"/>
</dbReference>
<keyword evidence="5 6" id="KW-0472">Membrane</keyword>
<feature type="transmembrane region" description="Helical" evidence="6">
    <location>
        <begin position="9"/>
        <end position="33"/>
    </location>
</feature>
<feature type="transmembrane region" description="Helical" evidence="6">
    <location>
        <begin position="71"/>
        <end position="97"/>
    </location>
</feature>
<evidence type="ECO:0000256" key="2">
    <source>
        <dbReference type="ARBA" id="ARBA00009399"/>
    </source>
</evidence>
<evidence type="ECO:0000256" key="1">
    <source>
        <dbReference type="ARBA" id="ARBA00004141"/>
    </source>
</evidence>
<reference evidence="8" key="1">
    <citation type="journal article" date="2017" name="MBio">
        <title>Type VI secretion-mediated competition in the bee gut microbiome.</title>
        <authorList>
            <person name="Steele M.I."/>
            <person name="Kwong W.K."/>
            <person name="Powell J.E."/>
            <person name="Whiteley M."/>
            <person name="Moran N.A."/>
        </authorList>
    </citation>
    <scope>NUCLEOTIDE SEQUENCE [LARGE SCALE GENOMIC DNA]</scope>
    <source>
        <strain evidence="8">WkB273</strain>
    </source>
</reference>
<protein>
    <recommendedName>
        <fullName evidence="7">GtrA/DPMS transmembrane domain-containing protein</fullName>
    </recommendedName>
</protein>
<keyword evidence="4 6" id="KW-1133">Transmembrane helix</keyword>
<evidence type="ECO:0000313" key="9">
    <source>
        <dbReference type="Proteomes" id="UP000230202"/>
    </source>
</evidence>
<comment type="subcellular location">
    <subcellularLocation>
        <location evidence="1">Membrane</location>
        <topology evidence="1">Multi-pass membrane protein</topology>
    </subcellularLocation>
</comment>
<keyword evidence="9" id="KW-1185">Reference proteome</keyword>
<dbReference type="InterPro" id="IPR007267">
    <property type="entry name" value="GtrA_DPMS_TM"/>
</dbReference>
<gene>
    <name evidence="8" type="ORF">BHC54_09025</name>
</gene>
<evidence type="ECO:0000256" key="6">
    <source>
        <dbReference type="SAM" id="Phobius"/>
    </source>
</evidence>
<comment type="caution">
    <text evidence="8">The sequence shown here is derived from an EMBL/GenBank/DDBJ whole genome shotgun (WGS) entry which is preliminary data.</text>
</comment>
<feature type="transmembrane region" description="Helical" evidence="6">
    <location>
        <begin position="103"/>
        <end position="125"/>
    </location>
</feature>
<dbReference type="Pfam" id="PF04138">
    <property type="entry name" value="GtrA_DPMS_TM"/>
    <property type="match status" value="1"/>
</dbReference>
<evidence type="ECO:0000256" key="4">
    <source>
        <dbReference type="ARBA" id="ARBA00022989"/>
    </source>
</evidence>
<evidence type="ECO:0000256" key="5">
    <source>
        <dbReference type="ARBA" id="ARBA00023136"/>
    </source>
</evidence>
<feature type="transmembrane region" description="Helical" evidence="6">
    <location>
        <begin position="39"/>
        <end position="59"/>
    </location>
</feature>
<dbReference type="GO" id="GO:0005886">
    <property type="term" value="C:plasma membrane"/>
    <property type="evidence" value="ECO:0007669"/>
    <property type="project" value="TreeGrafter"/>
</dbReference>
<dbReference type="InterPro" id="IPR051401">
    <property type="entry name" value="GtrA_CellWall_Glycosyl"/>
</dbReference>
<evidence type="ECO:0000313" key="8">
    <source>
        <dbReference type="EMBL" id="PIT38649.1"/>
    </source>
</evidence>
<dbReference type="AlphaFoldDB" id="A0A2N9X646"/>
<sequence length="137" mass="15616">MKSLSKQGLWFAVVGSAAAATHFSCLVLLVQYAKLLPVIANPMAFLCGFVVSFVGHYHFTFSQTGYTWLQALWRWFCSSLTGFALNQILFMAGINWFGNLAYWWLWFIVTAIVMVLSFLLGKFWAFNEKVSHETSHD</sequence>
<name>A0A2N9X646_9NEIS</name>